<dbReference type="Gene3D" id="3.80.10.10">
    <property type="entry name" value="Ribonuclease Inhibitor"/>
    <property type="match status" value="1"/>
</dbReference>
<name>A0ABR3F503_9AGAR</name>
<proteinExistence type="predicted"/>
<dbReference type="InterPro" id="IPR032675">
    <property type="entry name" value="LRR_dom_sf"/>
</dbReference>
<reference evidence="1 2" key="1">
    <citation type="submission" date="2024-02" db="EMBL/GenBank/DDBJ databases">
        <title>A draft genome for the cacao thread blight pathogen Marasmius crinis-equi.</title>
        <authorList>
            <person name="Cohen S.P."/>
            <person name="Baruah I.K."/>
            <person name="Amoako-Attah I."/>
            <person name="Bukari Y."/>
            <person name="Meinhardt L.W."/>
            <person name="Bailey B.A."/>
        </authorList>
    </citation>
    <scope>NUCLEOTIDE SEQUENCE [LARGE SCALE GENOMIC DNA]</scope>
    <source>
        <strain evidence="1 2">GH-76</strain>
    </source>
</reference>
<evidence type="ECO:0000313" key="1">
    <source>
        <dbReference type="EMBL" id="KAL0570130.1"/>
    </source>
</evidence>
<sequence>MDVIPLELVSHICSFACNDDGTTFKSLRATNKYLRQVCFPMQYQSLSLNGHEDVAHLGEKLQAIPEHLRRIFHLHLSLPFPDPRSLHDNMNHLTRLLLLASPTLETLAFSTPTEIASSTVIARLFRTPFPHLTELSIHGYYPFPDPAMVEMPLLERLHLSGNRNPYGLLPTLKGSFPSLTHLRLSGLSVASSFARDLESHMKSHHCSVTCPRRLGENRVSFRAVENSEILDHTPVHTSLPPRLQYIVVQTETRRRGTVNSMKKDAAMMEILRSCVDTHAGWREGAGKNSIRVSVGAPHAGQSSPCTLLYKNWSDRLMGGRGCWES</sequence>
<comment type="caution">
    <text evidence="1">The sequence shown here is derived from an EMBL/GenBank/DDBJ whole genome shotgun (WGS) entry which is preliminary data.</text>
</comment>
<evidence type="ECO:0008006" key="3">
    <source>
        <dbReference type="Google" id="ProtNLM"/>
    </source>
</evidence>
<keyword evidence="2" id="KW-1185">Reference proteome</keyword>
<protein>
    <recommendedName>
        <fullName evidence="3">F-box domain-containing protein</fullName>
    </recommendedName>
</protein>
<dbReference type="Proteomes" id="UP001465976">
    <property type="component" value="Unassembled WGS sequence"/>
</dbReference>
<accession>A0ABR3F503</accession>
<dbReference type="EMBL" id="JBAHYK010000987">
    <property type="protein sequence ID" value="KAL0570130.1"/>
    <property type="molecule type" value="Genomic_DNA"/>
</dbReference>
<evidence type="ECO:0000313" key="2">
    <source>
        <dbReference type="Proteomes" id="UP001465976"/>
    </source>
</evidence>
<organism evidence="1 2">
    <name type="scientific">Marasmius crinis-equi</name>
    <dbReference type="NCBI Taxonomy" id="585013"/>
    <lineage>
        <taxon>Eukaryota</taxon>
        <taxon>Fungi</taxon>
        <taxon>Dikarya</taxon>
        <taxon>Basidiomycota</taxon>
        <taxon>Agaricomycotina</taxon>
        <taxon>Agaricomycetes</taxon>
        <taxon>Agaricomycetidae</taxon>
        <taxon>Agaricales</taxon>
        <taxon>Marasmiineae</taxon>
        <taxon>Marasmiaceae</taxon>
        <taxon>Marasmius</taxon>
    </lineage>
</organism>
<dbReference type="SUPFAM" id="SSF52047">
    <property type="entry name" value="RNI-like"/>
    <property type="match status" value="1"/>
</dbReference>
<gene>
    <name evidence="1" type="ORF">V5O48_011835</name>
</gene>